<dbReference type="EMBL" id="HG994364">
    <property type="protein sequence ID" value="CAF2361887.1"/>
    <property type="molecule type" value="Genomic_DNA"/>
</dbReference>
<dbReference type="Gene3D" id="3.40.50.1000">
    <property type="entry name" value="HAD superfamily/HAD-like"/>
    <property type="match status" value="1"/>
</dbReference>
<organism evidence="1">
    <name type="scientific">Brassica napus</name>
    <name type="common">Rape</name>
    <dbReference type="NCBI Taxonomy" id="3708"/>
    <lineage>
        <taxon>Eukaryota</taxon>
        <taxon>Viridiplantae</taxon>
        <taxon>Streptophyta</taxon>
        <taxon>Embryophyta</taxon>
        <taxon>Tracheophyta</taxon>
        <taxon>Spermatophyta</taxon>
        <taxon>Magnoliopsida</taxon>
        <taxon>eudicotyledons</taxon>
        <taxon>Gunneridae</taxon>
        <taxon>Pentapetalae</taxon>
        <taxon>rosids</taxon>
        <taxon>malvids</taxon>
        <taxon>Brassicales</taxon>
        <taxon>Brassicaceae</taxon>
        <taxon>Brassiceae</taxon>
        <taxon>Brassica</taxon>
    </lineage>
</organism>
<dbReference type="AlphaFoldDB" id="A0A817BUJ6"/>
<dbReference type="PANTHER" id="PTHR20371">
    <property type="entry name" value="ENOLASE-PHOSPHATASE E1"/>
    <property type="match status" value="1"/>
</dbReference>
<proteinExistence type="predicted"/>
<dbReference type="InterPro" id="IPR023214">
    <property type="entry name" value="HAD_sf"/>
</dbReference>
<evidence type="ECO:0000313" key="1">
    <source>
        <dbReference type="EMBL" id="CAF2361887.1"/>
    </source>
</evidence>
<accession>A0A817BUJ6</accession>
<dbReference type="Proteomes" id="UP001295469">
    <property type="component" value="Chromosome A10"/>
</dbReference>
<gene>
    <name evidence="1" type="ORF">DARMORV10_A10P32320.1</name>
</gene>
<dbReference type="PANTHER" id="PTHR20371:SF1">
    <property type="entry name" value="ENOLASE-PHOSPHATASE E1"/>
    <property type="match status" value="1"/>
</dbReference>
<name>A0A817BUJ6_BRANA</name>
<protein>
    <submittedName>
        <fullName evidence="1">(rape) hypothetical protein</fullName>
    </submittedName>
</protein>
<dbReference type="InterPro" id="IPR036412">
    <property type="entry name" value="HAD-like_sf"/>
</dbReference>
<reference evidence="1" key="1">
    <citation type="submission" date="2021-01" db="EMBL/GenBank/DDBJ databases">
        <authorList>
            <consortium name="Genoscope - CEA"/>
            <person name="William W."/>
        </authorList>
    </citation>
    <scope>NUCLEOTIDE SEQUENCE</scope>
</reference>
<sequence length="79" mass="8759">MTYLTCLGCRNKKESKSYKEITETLGVDDPSEIIFVTDVYQEATAAKTAGLEAIILILPGNVSFPENHELKTVSSFFQI</sequence>
<dbReference type="SUPFAM" id="SSF56784">
    <property type="entry name" value="HAD-like"/>
    <property type="match status" value="1"/>
</dbReference>